<reference evidence="3 4" key="1">
    <citation type="journal article" date="2020" name="Microbiol. Resour. Announc.">
        <title>Draft Genome Sequence of a Cladosporium Species Isolated from the Mesophotic Ascidian Didemnum maculosum.</title>
        <authorList>
            <person name="Gioti A."/>
            <person name="Siaperas R."/>
            <person name="Nikolaivits E."/>
            <person name="Le Goff G."/>
            <person name="Ouazzani J."/>
            <person name="Kotoulas G."/>
            <person name="Topakas E."/>
        </authorList>
    </citation>
    <scope>NUCLEOTIDE SEQUENCE [LARGE SCALE GENOMIC DNA]</scope>
    <source>
        <strain evidence="3 4">TM138-S3</strain>
    </source>
</reference>
<dbReference type="GeneID" id="96004740"/>
<feature type="compositionally biased region" description="Polar residues" evidence="1">
    <location>
        <begin position="368"/>
        <end position="380"/>
    </location>
</feature>
<protein>
    <recommendedName>
        <fullName evidence="2">BHLH domain-containing protein</fullName>
    </recommendedName>
</protein>
<dbReference type="SMART" id="SM00353">
    <property type="entry name" value="HLH"/>
    <property type="match status" value="1"/>
</dbReference>
<dbReference type="EMBL" id="JAAQHG020000008">
    <property type="protein sequence ID" value="KAL1587892.1"/>
    <property type="molecule type" value="Genomic_DNA"/>
</dbReference>
<feature type="domain" description="BHLH" evidence="2">
    <location>
        <begin position="578"/>
        <end position="658"/>
    </location>
</feature>
<name>A0AB34KS83_9PEZI</name>
<dbReference type="Pfam" id="PF00010">
    <property type="entry name" value="HLH"/>
    <property type="match status" value="1"/>
</dbReference>
<dbReference type="CDD" id="cd11392">
    <property type="entry name" value="bHLH_ScPHO4_like"/>
    <property type="match status" value="1"/>
</dbReference>
<feature type="compositionally biased region" description="Low complexity" evidence="1">
    <location>
        <begin position="243"/>
        <end position="254"/>
    </location>
</feature>
<sequence length="738" mass="78809">MNTPADQVWSQAPESMDTMAPMNTNLDDLSNIFNIDDFDLDNLQNIDGHGFADQLPPSHPGTHPSTPFDEHMGQLGAPPGTSAQDFGGNNGFNLPGAMGGVTLPYGTDSMYQPSMPQQYPRQQQHQNFQFPNQQQQHQFPPSHQIPPTPNSLELQGEAGRFMQQQMDAQQRAMLEQQYQMRKEQQVQFTPMASPSSTPYNMHQDFTVPGDFFSPLTSPALHAQNSGQMHQQFVPQQQGYYTNPSTAASSAAPSPIDRNGDVEMGGDGTETATQTKKPSRKKPATPRTFAMSKVKQSPIHKAQKRKSVAMSHKDAESAMQDPQRSGHIAPRSAGLHAPAPFESSENDSVSPEALNDMPMGPPPRPGSSTHSPAISAQNQKVTGPAATPKSLLSMKSVYDANGPASTGISGQMGQASLEDLELPEAADDQGPKIPQTQQTNSQEQTPRLTASRKTPKLGPLSTPSSGRPPSASASPAHALSPMTASTPAGLLKDKKDTKGARGTSRKRGSVSTTNSGLVSPALRPKVSPSIKPLLPEGANLHSSTHALLLASKSNYQNLLEGNHLPGISYPDSLSTGLTSKRTSHKVAEQGRRNRINDALKEMQALIPASSGARAEELMTSAAADDDSLEAKEKDRDAAVKSNSSKAATVESANRYIRVLKDSDAAQKAAIAKLTRELEEMRGRLGESKGTSVAEEGDEVEKAPTAAAEEAKQTEAAVKEAPEESPVAVEETKAGAETVK</sequence>
<dbReference type="Gene3D" id="4.10.280.10">
    <property type="entry name" value="Helix-loop-helix DNA-binding domain"/>
    <property type="match status" value="1"/>
</dbReference>
<feature type="compositionally biased region" description="Basic and acidic residues" evidence="1">
    <location>
        <begin position="627"/>
        <end position="637"/>
    </location>
</feature>
<gene>
    <name evidence="3" type="ORF">WHR41_03296</name>
</gene>
<feature type="compositionally biased region" description="Low complexity" evidence="1">
    <location>
        <begin position="460"/>
        <end position="480"/>
    </location>
</feature>
<dbReference type="AlphaFoldDB" id="A0AB34KS83"/>
<evidence type="ECO:0000256" key="1">
    <source>
        <dbReference type="SAM" id="MobiDB-lite"/>
    </source>
</evidence>
<feature type="compositionally biased region" description="Acidic residues" evidence="1">
    <location>
        <begin position="417"/>
        <end position="426"/>
    </location>
</feature>
<feature type="region of interest" description="Disordered" evidence="1">
    <location>
        <begin position="239"/>
        <end position="529"/>
    </location>
</feature>
<evidence type="ECO:0000313" key="3">
    <source>
        <dbReference type="EMBL" id="KAL1587892.1"/>
    </source>
</evidence>
<feature type="region of interest" description="Disordered" evidence="1">
    <location>
        <begin position="615"/>
        <end position="650"/>
    </location>
</feature>
<organism evidence="3 4">
    <name type="scientific">Cladosporium halotolerans</name>
    <dbReference type="NCBI Taxonomy" id="1052096"/>
    <lineage>
        <taxon>Eukaryota</taxon>
        <taxon>Fungi</taxon>
        <taxon>Dikarya</taxon>
        <taxon>Ascomycota</taxon>
        <taxon>Pezizomycotina</taxon>
        <taxon>Dothideomycetes</taxon>
        <taxon>Dothideomycetidae</taxon>
        <taxon>Cladosporiales</taxon>
        <taxon>Cladosporiaceae</taxon>
        <taxon>Cladosporium</taxon>
    </lineage>
</organism>
<feature type="region of interest" description="Disordered" evidence="1">
    <location>
        <begin position="107"/>
        <end position="153"/>
    </location>
</feature>
<evidence type="ECO:0000313" key="4">
    <source>
        <dbReference type="Proteomes" id="UP000803884"/>
    </source>
</evidence>
<comment type="caution">
    <text evidence="3">The sequence shown here is derived from an EMBL/GenBank/DDBJ whole genome shotgun (WGS) entry which is preliminary data.</text>
</comment>
<feature type="region of interest" description="Disordered" evidence="1">
    <location>
        <begin position="49"/>
        <end position="91"/>
    </location>
</feature>
<feature type="region of interest" description="Disordered" evidence="1">
    <location>
        <begin position="680"/>
        <end position="738"/>
    </location>
</feature>
<dbReference type="InterPro" id="IPR011598">
    <property type="entry name" value="bHLH_dom"/>
</dbReference>
<feature type="compositionally biased region" description="Basic and acidic residues" evidence="1">
    <location>
        <begin position="728"/>
        <end position="738"/>
    </location>
</feature>
<dbReference type="PROSITE" id="PS50888">
    <property type="entry name" value="BHLH"/>
    <property type="match status" value="1"/>
</dbReference>
<proteinExistence type="predicted"/>
<dbReference type="SUPFAM" id="SSF47459">
    <property type="entry name" value="HLH, helix-loop-helix DNA-binding domain"/>
    <property type="match status" value="1"/>
</dbReference>
<feature type="compositionally biased region" description="Low complexity" evidence="1">
    <location>
        <begin position="109"/>
        <end position="142"/>
    </location>
</feature>
<feature type="compositionally biased region" description="Polar residues" evidence="1">
    <location>
        <begin position="433"/>
        <end position="451"/>
    </location>
</feature>
<dbReference type="GO" id="GO:0046983">
    <property type="term" value="F:protein dimerization activity"/>
    <property type="evidence" value="ECO:0007669"/>
    <property type="project" value="InterPro"/>
</dbReference>
<evidence type="ECO:0000259" key="2">
    <source>
        <dbReference type="PROSITE" id="PS50888"/>
    </source>
</evidence>
<dbReference type="Proteomes" id="UP000803884">
    <property type="component" value="Unassembled WGS sequence"/>
</dbReference>
<dbReference type="RefSeq" id="XP_069230997.1">
    <property type="nucleotide sequence ID" value="XM_069371902.1"/>
</dbReference>
<feature type="compositionally biased region" description="Basic and acidic residues" evidence="1">
    <location>
        <begin position="707"/>
        <end position="720"/>
    </location>
</feature>
<accession>A0AB34KS83</accession>
<dbReference type="InterPro" id="IPR036638">
    <property type="entry name" value="HLH_DNA-bd_sf"/>
</dbReference>
<feature type="compositionally biased region" description="Polar residues" evidence="1">
    <location>
        <begin position="402"/>
        <end position="413"/>
    </location>
</feature>
<keyword evidence="4" id="KW-1185">Reference proteome</keyword>